<dbReference type="OrthoDB" id="9804774at2"/>
<dbReference type="RefSeq" id="WP_092192597.1">
    <property type="nucleotide sequence ID" value="NZ_FOTO01000007.1"/>
</dbReference>
<dbReference type="InterPro" id="IPR002347">
    <property type="entry name" value="SDR_fam"/>
</dbReference>
<accession>A0A8G2C3S5</accession>
<dbReference type="NCBIfam" id="NF004200">
    <property type="entry name" value="PRK05653.1-5"/>
    <property type="match status" value="1"/>
</dbReference>
<keyword evidence="2" id="KW-0560">Oxidoreductase</keyword>
<comment type="similarity">
    <text evidence="1">Belongs to the short-chain dehydrogenases/reductases (SDR) family.</text>
</comment>
<name>A0A8G2C3S5_DESNO</name>
<evidence type="ECO:0000313" key="4">
    <source>
        <dbReference type="Proteomes" id="UP000199581"/>
    </source>
</evidence>
<gene>
    <name evidence="3" type="ORF">SAMN05421830_107144</name>
</gene>
<evidence type="ECO:0000256" key="1">
    <source>
        <dbReference type="ARBA" id="ARBA00006484"/>
    </source>
</evidence>
<organism evidence="3 4">
    <name type="scientific">Desulfomicrobium norvegicum (strain DSM 1741 / NCIMB 8310)</name>
    <name type="common">Desulfovibrio baculatus (strain Norway 4)</name>
    <name type="synonym">Desulfovibrio desulfuricans (strain Norway 4)</name>
    <dbReference type="NCBI Taxonomy" id="52561"/>
    <lineage>
        <taxon>Bacteria</taxon>
        <taxon>Pseudomonadati</taxon>
        <taxon>Thermodesulfobacteriota</taxon>
        <taxon>Desulfovibrionia</taxon>
        <taxon>Desulfovibrionales</taxon>
        <taxon>Desulfomicrobiaceae</taxon>
        <taxon>Desulfomicrobium</taxon>
    </lineage>
</organism>
<dbReference type="InterPro" id="IPR036291">
    <property type="entry name" value="NAD(P)-bd_dom_sf"/>
</dbReference>
<evidence type="ECO:0000256" key="2">
    <source>
        <dbReference type="ARBA" id="ARBA00023002"/>
    </source>
</evidence>
<dbReference type="InterPro" id="IPR050259">
    <property type="entry name" value="SDR"/>
</dbReference>
<protein>
    <submittedName>
        <fullName evidence="3">3-oxoacyl-[acyl-carrier protein] reductase</fullName>
    </submittedName>
</protein>
<dbReference type="Gene3D" id="3.40.50.720">
    <property type="entry name" value="NAD(P)-binding Rossmann-like Domain"/>
    <property type="match status" value="1"/>
</dbReference>
<sequence>MNPQGISLVTGASKGIGEAVAIRLAEAGFDIWLNYLSDHENARRIQGQIEELGKKCTLVPFDVCDFKECQKTLAPLLEKDTPFSIVNNAGITKDSLLIWMEENDWNKVINVHLSGFFNITRTVLPFMLRKRKGRIINISSTSGETGVAGQVNYSAAKSGLIGATRSLAVEVAKRNILVNAVSPGFIDTDMLKELPIEEISKNIPLGRIGTAQEVAEVVTFLCSPGSSYITGQVISVNGGIYT</sequence>
<dbReference type="GO" id="GO:0016491">
    <property type="term" value="F:oxidoreductase activity"/>
    <property type="evidence" value="ECO:0007669"/>
    <property type="project" value="UniProtKB-KW"/>
</dbReference>
<dbReference type="Pfam" id="PF13561">
    <property type="entry name" value="adh_short_C2"/>
    <property type="match status" value="1"/>
</dbReference>
<dbReference type="FunFam" id="3.40.50.720:FF:000173">
    <property type="entry name" value="3-oxoacyl-[acyl-carrier protein] reductase"/>
    <property type="match status" value="1"/>
</dbReference>
<evidence type="ECO:0000313" key="3">
    <source>
        <dbReference type="EMBL" id="SFL84633.1"/>
    </source>
</evidence>
<dbReference type="PRINTS" id="PR00081">
    <property type="entry name" value="GDHRDH"/>
</dbReference>
<dbReference type="NCBIfam" id="NF009466">
    <property type="entry name" value="PRK12826.1-2"/>
    <property type="match status" value="1"/>
</dbReference>
<dbReference type="PRINTS" id="PR00080">
    <property type="entry name" value="SDRFAMILY"/>
</dbReference>
<comment type="caution">
    <text evidence="3">The sequence shown here is derived from an EMBL/GenBank/DDBJ whole genome shotgun (WGS) entry which is preliminary data.</text>
</comment>
<keyword evidence="4" id="KW-1185">Reference proteome</keyword>
<dbReference type="SUPFAM" id="SSF51735">
    <property type="entry name" value="NAD(P)-binding Rossmann-fold domains"/>
    <property type="match status" value="1"/>
</dbReference>
<dbReference type="Proteomes" id="UP000199581">
    <property type="component" value="Unassembled WGS sequence"/>
</dbReference>
<dbReference type="PANTHER" id="PTHR42879:SF2">
    <property type="entry name" value="3-OXOACYL-[ACYL-CARRIER-PROTEIN] REDUCTASE FABG"/>
    <property type="match status" value="1"/>
</dbReference>
<proteinExistence type="inferred from homology"/>
<dbReference type="EMBL" id="FOTO01000007">
    <property type="protein sequence ID" value="SFL84633.1"/>
    <property type="molecule type" value="Genomic_DNA"/>
</dbReference>
<reference evidence="3 4" key="1">
    <citation type="submission" date="2016-10" db="EMBL/GenBank/DDBJ databases">
        <authorList>
            <person name="Varghese N."/>
            <person name="Submissions S."/>
        </authorList>
    </citation>
    <scope>NUCLEOTIDE SEQUENCE [LARGE SCALE GENOMIC DNA]</scope>
    <source>
        <strain evidence="3 4">DSM 1741</strain>
    </source>
</reference>
<dbReference type="PANTHER" id="PTHR42879">
    <property type="entry name" value="3-OXOACYL-(ACYL-CARRIER-PROTEIN) REDUCTASE"/>
    <property type="match status" value="1"/>
</dbReference>
<dbReference type="AlphaFoldDB" id="A0A8G2C3S5"/>